<evidence type="ECO:0000256" key="1">
    <source>
        <dbReference type="SAM" id="Coils"/>
    </source>
</evidence>
<feature type="compositionally biased region" description="Low complexity" evidence="2">
    <location>
        <begin position="891"/>
        <end position="909"/>
    </location>
</feature>
<protein>
    <submittedName>
        <fullName evidence="3">Uncharacterized protein</fullName>
    </submittedName>
</protein>
<feature type="region of interest" description="Disordered" evidence="2">
    <location>
        <begin position="586"/>
        <end position="624"/>
    </location>
</feature>
<evidence type="ECO:0000256" key="2">
    <source>
        <dbReference type="SAM" id="MobiDB-lite"/>
    </source>
</evidence>
<feature type="compositionally biased region" description="Polar residues" evidence="2">
    <location>
        <begin position="586"/>
        <end position="596"/>
    </location>
</feature>
<keyword evidence="1" id="KW-0175">Coiled coil</keyword>
<dbReference type="EMBL" id="JAEHOD010000018">
    <property type="protein sequence ID" value="KAG2448160.1"/>
    <property type="molecule type" value="Genomic_DNA"/>
</dbReference>
<gene>
    <name evidence="3" type="ORF">HYH02_006745</name>
</gene>
<feature type="compositionally biased region" description="Low complexity" evidence="2">
    <location>
        <begin position="933"/>
        <end position="951"/>
    </location>
</feature>
<name>A0A836B5I7_9CHLO</name>
<organism evidence="3 4">
    <name type="scientific">Chlamydomonas schloesseri</name>
    <dbReference type="NCBI Taxonomy" id="2026947"/>
    <lineage>
        <taxon>Eukaryota</taxon>
        <taxon>Viridiplantae</taxon>
        <taxon>Chlorophyta</taxon>
        <taxon>core chlorophytes</taxon>
        <taxon>Chlorophyceae</taxon>
        <taxon>CS clade</taxon>
        <taxon>Chlamydomonadales</taxon>
        <taxon>Chlamydomonadaceae</taxon>
        <taxon>Chlamydomonas</taxon>
    </lineage>
</organism>
<comment type="caution">
    <text evidence="3">The sequence shown here is derived from an EMBL/GenBank/DDBJ whole genome shotgun (WGS) entry which is preliminary data.</text>
</comment>
<feature type="compositionally biased region" description="Low complexity" evidence="2">
    <location>
        <begin position="611"/>
        <end position="623"/>
    </location>
</feature>
<feature type="region of interest" description="Disordered" evidence="2">
    <location>
        <begin position="1227"/>
        <end position="1270"/>
    </location>
</feature>
<feature type="region of interest" description="Disordered" evidence="2">
    <location>
        <begin position="1"/>
        <end position="22"/>
    </location>
</feature>
<evidence type="ECO:0000313" key="3">
    <source>
        <dbReference type="EMBL" id="KAG2448160.1"/>
    </source>
</evidence>
<reference evidence="3" key="1">
    <citation type="journal article" date="2020" name="bioRxiv">
        <title>Comparative genomics of Chlamydomonas.</title>
        <authorList>
            <person name="Craig R.J."/>
            <person name="Hasan A.R."/>
            <person name="Ness R.W."/>
            <person name="Keightley P.D."/>
        </authorList>
    </citation>
    <scope>NUCLEOTIDE SEQUENCE</scope>
    <source>
        <strain evidence="3">CCAP 11/173</strain>
    </source>
</reference>
<feature type="coiled-coil region" evidence="1">
    <location>
        <begin position="514"/>
        <end position="569"/>
    </location>
</feature>
<keyword evidence="4" id="KW-1185">Reference proteome</keyword>
<feature type="region of interest" description="Disordered" evidence="2">
    <location>
        <begin position="696"/>
        <end position="717"/>
    </location>
</feature>
<dbReference type="Proteomes" id="UP000613740">
    <property type="component" value="Unassembled WGS sequence"/>
</dbReference>
<accession>A0A836B5I7</accession>
<feature type="region of interest" description="Disordered" evidence="2">
    <location>
        <begin position="891"/>
        <end position="968"/>
    </location>
</feature>
<sequence>MRRGGFHTLERGGKSLLSSSDAAAEEHATAGGGGVLAGALAQQQRSALVALACPDLPPSALSGRLHLQAQQRARSALGCHERACASGYRPHLRAAATARAVLAVDAGLARDEAAERAEAAALDGCHAEDQLWSELLQAAKAHIRSSNEYMTACSARGRKERDRSEAVAFHLEAVAATLLRLAHRLQDIDSRLVANNLLQRSPVDAFEADARCQATAFVGVQVPSLEGVAVPAWLQWAEVVPTVLPARAALLLHCHVMVARPLVDEQYRDLTRTRTAAQAAAEGHVLGQTSGGRSRDGHLATAAALADALWRYWHAPPAAAAAAAAAAEAQDSCEAGGGRGERDGGGALVAGGSAAADGVVSHRAPQQQAQQQPLLLPPDMTVLAVVVSCYQALVLPKSDVYGGASGPLAVMTRPAVLMHVARMLNAELVARVPSTEAQSLLFHTLRRHLYECMHAALNTVMTAAAMGAEAAAGAHNEAAVMAVAGKSPPAAAKAQAAATSAAGASVEQLLGLLRQRYEVELQHCRQSAEQLRKDTVAAAAAAEAPGAPAERYEKVVEQAMARRSVLRAEVALLVWQRLTPALFQQAPRTAEQQHATSSVGAAAGAPPPPSGSRRQQQQQLQQQNKAAVLMLPDPLKQQVGRAAAGTPGRKGMDFKLHRAAFRWAAQESANRQAVARAMVGALAPCWEAAGAAAMTSEADATTAPPPQPGCSPHSPSPSSLVLQGAPAICYSLARTAAVNYVLDRVARGLAAAAVAAESWTPTLVTPPPPPPADDDAAELAALATRNMAAVAKGSRVVTFDGPTAARYMAAADHMRTGLATWHQACGWPLAMALTPGGGGGEAAAGGVAEPQGPPVRVLLEELLEQQMQGQGASGVDAASLMRTCVTATWFTQPTTGPTAPQPRQQATAAVSEAEELPSPEPGPGAVPRRSEPADVTADAMDPAAADTAANGGAAGEKEAVPSGVGGGGGHGGGCNPLQVTVAQRLAKARLLPADDLTASERDSSPGTAAHALVKQLRSGLQRSHLRALNLGPGSDGQLVVMALALAEASRTGQVQPSGAANDAAGRAAAAAATAAPQQQQQRQLVVVPHLHPTVFEAIAPRASDLLNNIVVQVLCDLTYLPVECGCANCVKQRSQHQTQEQAQESLAGQQGDPDAATAAELEATADAAARGGGALAAADSRHRTQMIAPDCVLRLPLTLSRAVCRLAGVSRDIIGWGLANLLEPPPPIECMQQQQPQPQPQQPQQPQQRPNEAADTVGSGEGSKASGAPDGMGAGMELLFGALCMHNASVDLHARLHKAGDATAAELAAASARVLSLREFHDALELLTDASFADRRADEAGEYDDDEADESCSDPLQALVPRSDEETEFEALLGYGPVRRPPPPLQLLVAEAAHGRPTELLEGCADASGM</sequence>
<evidence type="ECO:0000313" key="4">
    <source>
        <dbReference type="Proteomes" id="UP000613740"/>
    </source>
</evidence>
<proteinExistence type="predicted"/>